<protein>
    <recommendedName>
        <fullName evidence="3">HEAT repeat domain-containing protein</fullName>
    </recommendedName>
</protein>
<evidence type="ECO:0000313" key="1">
    <source>
        <dbReference type="EMBL" id="QSQ12501.1"/>
    </source>
</evidence>
<dbReference type="InterPro" id="IPR004155">
    <property type="entry name" value="PBS_lyase_HEAT"/>
</dbReference>
<dbReference type="Proteomes" id="UP000663090">
    <property type="component" value="Chromosome"/>
</dbReference>
<dbReference type="EMBL" id="CP071091">
    <property type="protein sequence ID" value="QSQ12501.1"/>
    <property type="molecule type" value="Genomic_DNA"/>
</dbReference>
<gene>
    <name evidence="1" type="ORF">JY572_29650</name>
</gene>
<name>A0ABX7N1X4_9BACT</name>
<proteinExistence type="predicted"/>
<reference evidence="1 2" key="1">
    <citation type="submission" date="2021-02" db="EMBL/GenBank/DDBJ databases">
        <title>De Novo genome assembly of isolated myxobacteria.</title>
        <authorList>
            <person name="Stevens D.C."/>
        </authorList>
    </citation>
    <scope>NUCLEOTIDE SEQUENCE [LARGE SCALE GENOMIC DNA]</scope>
    <source>
        <strain evidence="1 2">SCHIC003</strain>
    </source>
</reference>
<evidence type="ECO:0008006" key="3">
    <source>
        <dbReference type="Google" id="ProtNLM"/>
    </source>
</evidence>
<accession>A0ABX7N1X4</accession>
<dbReference type="RefSeq" id="WP_206714226.1">
    <property type="nucleotide sequence ID" value="NZ_CP071091.1"/>
</dbReference>
<sequence>MAVLPPPTRNPAEVAFVREMQEEHFSELEFLLEQRQTRLLDESALWEDLADLEERVAAHVDAMRIGQDVAVPLAKEGLADGDEPRLMAAVYALASIVEEAELDSLLQEMEHVAEDLLPVWTQALALAERPGLTKWLAPLLRSSRMDVRAAVVRIMGRRLEGGSELLMPLLDSPSAQVRGAAAWALAQLGHAPASSVLESQLLAPPGDEWAELALAALCLGSSRVLPLCRTMGRAGGTSSRGLPRLLALAGDERDWPMLQQLKARPDTALAALEAMGILGAVEAIPCLMDELAGEAREHRLVAAGALNLMTGAGLQQVVKVQAEDEEDPPQELRLPSTDRAVWEQWWKENRSRFQGIKRVRLGKSYAVESCLEELAAPESSRETRRRAWEELAVRSRQHVGMDLDGPVLGQKQGLAEWRKRLRR</sequence>
<dbReference type="SMART" id="SM00567">
    <property type="entry name" value="EZ_HEAT"/>
    <property type="match status" value="2"/>
</dbReference>
<dbReference type="InterPro" id="IPR016024">
    <property type="entry name" value="ARM-type_fold"/>
</dbReference>
<keyword evidence="2" id="KW-1185">Reference proteome</keyword>
<dbReference type="SUPFAM" id="SSF48371">
    <property type="entry name" value="ARM repeat"/>
    <property type="match status" value="1"/>
</dbReference>
<dbReference type="InterPro" id="IPR011989">
    <property type="entry name" value="ARM-like"/>
</dbReference>
<dbReference type="Pfam" id="PF13646">
    <property type="entry name" value="HEAT_2"/>
    <property type="match status" value="1"/>
</dbReference>
<dbReference type="Gene3D" id="1.25.10.10">
    <property type="entry name" value="Leucine-rich Repeat Variant"/>
    <property type="match status" value="1"/>
</dbReference>
<organism evidence="1 2">
    <name type="scientific">Myxococcus landrumensis</name>
    <dbReference type="NCBI Taxonomy" id="2813577"/>
    <lineage>
        <taxon>Bacteria</taxon>
        <taxon>Pseudomonadati</taxon>
        <taxon>Myxococcota</taxon>
        <taxon>Myxococcia</taxon>
        <taxon>Myxococcales</taxon>
        <taxon>Cystobacterineae</taxon>
        <taxon>Myxococcaceae</taxon>
        <taxon>Myxococcus</taxon>
    </lineage>
</organism>
<evidence type="ECO:0000313" key="2">
    <source>
        <dbReference type="Proteomes" id="UP000663090"/>
    </source>
</evidence>